<organism evidence="2 3">
    <name type="scientific">Comamonas piscis</name>
    <dbReference type="NCBI Taxonomy" id="1562974"/>
    <lineage>
        <taxon>Bacteria</taxon>
        <taxon>Pseudomonadati</taxon>
        <taxon>Pseudomonadota</taxon>
        <taxon>Betaproteobacteria</taxon>
        <taxon>Burkholderiales</taxon>
        <taxon>Comamonadaceae</taxon>
        <taxon>Comamonas</taxon>
    </lineage>
</organism>
<dbReference type="Proteomes" id="UP000515240">
    <property type="component" value="Chromosome"/>
</dbReference>
<dbReference type="KEGG" id="cpis:HS961_07830"/>
<dbReference type="InterPro" id="IPR056126">
    <property type="entry name" value="DUF7709"/>
</dbReference>
<protein>
    <recommendedName>
        <fullName evidence="1">DUF7709 domain-containing protein</fullName>
    </recommendedName>
</protein>
<gene>
    <name evidence="2" type="ORF">HS961_07830</name>
</gene>
<name>A0A7G5EFI3_9BURK</name>
<evidence type="ECO:0000313" key="2">
    <source>
        <dbReference type="EMBL" id="QMV72758.1"/>
    </source>
</evidence>
<dbReference type="RefSeq" id="WP_182327169.1">
    <property type="nucleotide sequence ID" value="NZ_CP058554.1"/>
</dbReference>
<accession>A0A7G5EFI3</accession>
<reference evidence="2 3" key="1">
    <citation type="journal article" date="2020" name="G3 (Bethesda)">
        <title>CeMbio - The Caenorhabditis elegans Microbiome Resource.</title>
        <authorList>
            <person name="Dirksen P."/>
            <person name="Assie A."/>
            <person name="Zimmermann J."/>
            <person name="Zhang F."/>
            <person name="Tietje A.M."/>
            <person name="Marsh S.A."/>
            <person name="Felix M.A."/>
            <person name="Shapira M."/>
            <person name="Kaleta C."/>
            <person name="Schulenburg H."/>
            <person name="Samuel B."/>
        </authorList>
    </citation>
    <scope>NUCLEOTIDE SEQUENCE [LARGE SCALE GENOMIC DNA]</scope>
    <source>
        <strain evidence="2 3">BIGb0172</strain>
    </source>
</reference>
<evidence type="ECO:0000313" key="3">
    <source>
        <dbReference type="Proteomes" id="UP000515240"/>
    </source>
</evidence>
<dbReference type="EMBL" id="CP058554">
    <property type="protein sequence ID" value="QMV72758.1"/>
    <property type="molecule type" value="Genomic_DNA"/>
</dbReference>
<evidence type="ECO:0000259" key="1">
    <source>
        <dbReference type="Pfam" id="PF24813"/>
    </source>
</evidence>
<feature type="domain" description="DUF7709" evidence="1">
    <location>
        <begin position="16"/>
        <end position="108"/>
    </location>
</feature>
<sequence>MTSTTAPATDALHVAELSRVNQKITDGAADLPAVTLKDGSRVQTGTVATMLFNIALYNAGERGAVEEELKMAIPTLFKVGLFELFPPQQWIDGDNPGRSFVGIHARAYLHRAG</sequence>
<dbReference type="Pfam" id="PF24813">
    <property type="entry name" value="DUF7709"/>
    <property type="match status" value="1"/>
</dbReference>
<proteinExistence type="predicted"/>
<keyword evidence="3" id="KW-1185">Reference proteome</keyword>
<dbReference type="AlphaFoldDB" id="A0A7G5EFI3"/>